<keyword evidence="5" id="KW-0539">Nucleus</keyword>
<dbReference type="GO" id="GO:0006281">
    <property type="term" value="P:DNA repair"/>
    <property type="evidence" value="ECO:0007669"/>
    <property type="project" value="UniProtKB-KW"/>
</dbReference>
<sequence length="214" mass="23301">MYFGLFVVKLIECLTLFYGPGSTGASGGTVNSSSEDSSLSKGSTTAQFAYDGSGSDFEIMLEDNGVISICRLATFEPEPISDLEFGSSPVIQTVILKSEWLQDAFDEIDSSGDIIMFSISNSSPILKVMSLGLNGSTEIKYLNNDKLLDSFECIEEQESRFKLSLVMKCKSALNLSEKTKISINKNGFLLLQFKISHDTSSSFVSFVIAPQALE</sequence>
<protein>
    <submittedName>
        <fullName evidence="7">Uncharacterized protein</fullName>
    </submittedName>
</protein>
<keyword evidence="3" id="KW-0227">DNA damage</keyword>
<dbReference type="Proteomes" id="UP000245591">
    <property type="component" value="Unassembled WGS sequence"/>
</dbReference>
<dbReference type="PANTHER" id="PTHR10870:SF0">
    <property type="entry name" value="CELL CYCLE CHECKPOINT PROTEIN RAD1"/>
    <property type="match status" value="1"/>
</dbReference>
<proteinExistence type="inferred from homology"/>
<dbReference type="GO" id="GO:0030896">
    <property type="term" value="C:checkpoint clamp complex"/>
    <property type="evidence" value="ECO:0007669"/>
    <property type="project" value="TreeGrafter"/>
</dbReference>
<dbReference type="AlphaFoldDB" id="A0A2U1JDS4"/>
<comment type="caution">
    <text evidence="7">The sequence shown here is derived from an EMBL/GenBank/DDBJ whole genome shotgun (WGS) entry which is preliminary data.</text>
</comment>
<reference evidence="7 8" key="1">
    <citation type="journal article" date="2018" name="MBio">
        <title>Comparative Genomics Reveals the Core Gene Toolbox for the Fungus-Insect Symbiosis.</title>
        <authorList>
            <person name="Wang Y."/>
            <person name="Stata M."/>
            <person name="Wang W."/>
            <person name="Stajich J.E."/>
            <person name="White M.M."/>
            <person name="Moncalvo J.M."/>
        </authorList>
    </citation>
    <scope>NUCLEOTIDE SEQUENCE [LARGE SCALE GENOMIC DNA]</scope>
    <source>
        <strain evidence="7 8">AUS-126-30</strain>
    </source>
</reference>
<comment type="subcellular location">
    <subcellularLocation>
        <location evidence="1">Nucleus</location>
    </subcellularLocation>
</comment>
<comment type="similarity">
    <text evidence="2">Belongs to the rad1 family.</text>
</comment>
<evidence type="ECO:0000256" key="4">
    <source>
        <dbReference type="ARBA" id="ARBA00023204"/>
    </source>
</evidence>
<organism evidence="7 8">
    <name type="scientific">Smittium angustum</name>
    <dbReference type="NCBI Taxonomy" id="133377"/>
    <lineage>
        <taxon>Eukaryota</taxon>
        <taxon>Fungi</taxon>
        <taxon>Fungi incertae sedis</taxon>
        <taxon>Zoopagomycota</taxon>
        <taxon>Kickxellomycotina</taxon>
        <taxon>Harpellomycetes</taxon>
        <taxon>Harpellales</taxon>
        <taxon>Legeriomycetaceae</taxon>
        <taxon>Smittium</taxon>
    </lineage>
</organism>
<evidence type="ECO:0000256" key="3">
    <source>
        <dbReference type="ARBA" id="ARBA00022763"/>
    </source>
</evidence>
<evidence type="ECO:0000256" key="2">
    <source>
        <dbReference type="ARBA" id="ARBA00010991"/>
    </source>
</evidence>
<evidence type="ECO:0000256" key="1">
    <source>
        <dbReference type="ARBA" id="ARBA00004123"/>
    </source>
</evidence>
<dbReference type="Gene3D" id="3.70.10.10">
    <property type="match status" value="1"/>
</dbReference>
<keyword evidence="4" id="KW-0234">DNA repair</keyword>
<evidence type="ECO:0000313" key="7">
    <source>
        <dbReference type="EMBL" id="PWA03185.1"/>
    </source>
</evidence>
<accession>A0A2U1JDS4</accession>
<feature type="signal peptide" evidence="6">
    <location>
        <begin position="1"/>
        <end position="25"/>
    </location>
</feature>
<keyword evidence="6" id="KW-0732">Signal</keyword>
<dbReference type="SUPFAM" id="SSF55979">
    <property type="entry name" value="DNA clamp"/>
    <property type="match status" value="1"/>
</dbReference>
<evidence type="ECO:0000256" key="6">
    <source>
        <dbReference type="SAM" id="SignalP"/>
    </source>
</evidence>
<evidence type="ECO:0000256" key="5">
    <source>
        <dbReference type="ARBA" id="ARBA00023242"/>
    </source>
</evidence>
<dbReference type="InterPro" id="IPR003021">
    <property type="entry name" value="Rad1_Rec1_Rad17"/>
</dbReference>
<dbReference type="Pfam" id="PF02144">
    <property type="entry name" value="Rad1"/>
    <property type="match status" value="1"/>
</dbReference>
<keyword evidence="8" id="KW-1185">Reference proteome</keyword>
<dbReference type="PANTHER" id="PTHR10870">
    <property type="entry name" value="CELL CYCLE CHECKPOINT PROTEIN RAD1"/>
    <property type="match status" value="1"/>
</dbReference>
<feature type="chain" id="PRO_5015593954" evidence="6">
    <location>
        <begin position="26"/>
        <end position="214"/>
    </location>
</feature>
<name>A0A2U1JDS4_SMIAN</name>
<evidence type="ECO:0000313" key="8">
    <source>
        <dbReference type="Proteomes" id="UP000245591"/>
    </source>
</evidence>
<gene>
    <name evidence="7" type="ORF">BB558_000641</name>
</gene>
<dbReference type="PRINTS" id="PR01245">
    <property type="entry name" value="RAD1REC1"/>
</dbReference>
<dbReference type="GO" id="GO:0000077">
    <property type="term" value="P:DNA damage checkpoint signaling"/>
    <property type="evidence" value="ECO:0007669"/>
    <property type="project" value="InterPro"/>
</dbReference>
<dbReference type="EMBL" id="MBFU01000026">
    <property type="protein sequence ID" value="PWA03185.1"/>
    <property type="molecule type" value="Genomic_DNA"/>
</dbReference>
<dbReference type="InterPro" id="IPR046938">
    <property type="entry name" value="DNA_clamp_sf"/>
</dbReference>